<evidence type="ECO:0000313" key="3">
    <source>
        <dbReference type="Proteomes" id="UP000184600"/>
    </source>
</evidence>
<dbReference type="OrthoDB" id="9900494at2"/>
<feature type="transmembrane region" description="Helical" evidence="1">
    <location>
        <begin position="37"/>
        <end position="62"/>
    </location>
</feature>
<organism evidence="2 3">
    <name type="scientific">Vibrio quintilis</name>
    <dbReference type="NCBI Taxonomy" id="1117707"/>
    <lineage>
        <taxon>Bacteria</taxon>
        <taxon>Pseudomonadati</taxon>
        <taxon>Pseudomonadota</taxon>
        <taxon>Gammaproteobacteria</taxon>
        <taxon>Vibrionales</taxon>
        <taxon>Vibrionaceae</taxon>
        <taxon>Vibrio</taxon>
    </lineage>
</organism>
<gene>
    <name evidence="2" type="ORF">VQ7734_00858</name>
</gene>
<keyword evidence="1" id="KW-1133">Transmembrane helix</keyword>
<sequence length="65" mass="7239">MMYELLMLLIFVGTLAVMGVTIVSVGVAIGLTVVMMLFFGVLGMLLKWLPVLIVIAIVYYFVKKR</sequence>
<dbReference type="RefSeq" id="WP_083601522.1">
    <property type="nucleotide sequence ID" value="NZ_AP024897.1"/>
</dbReference>
<feature type="transmembrane region" description="Helical" evidence="1">
    <location>
        <begin position="7"/>
        <end position="31"/>
    </location>
</feature>
<dbReference type="Proteomes" id="UP000184600">
    <property type="component" value="Unassembled WGS sequence"/>
</dbReference>
<dbReference type="AlphaFoldDB" id="A0A1M7YR83"/>
<keyword evidence="1" id="KW-0812">Transmembrane</keyword>
<reference evidence="3" key="1">
    <citation type="submission" date="2016-12" db="EMBL/GenBank/DDBJ databases">
        <authorList>
            <person name="Rodrigo-Torres L."/>
            <person name="Arahal R.D."/>
            <person name="Lucena T."/>
        </authorList>
    </citation>
    <scope>NUCLEOTIDE SEQUENCE [LARGE SCALE GENOMIC DNA]</scope>
</reference>
<accession>A0A1M7YR83</accession>
<evidence type="ECO:0000313" key="2">
    <source>
        <dbReference type="EMBL" id="SHO55139.1"/>
    </source>
</evidence>
<proteinExistence type="predicted"/>
<keyword evidence="3" id="KW-1185">Reference proteome</keyword>
<evidence type="ECO:0000256" key="1">
    <source>
        <dbReference type="SAM" id="Phobius"/>
    </source>
</evidence>
<dbReference type="EMBL" id="FRFG01000011">
    <property type="protein sequence ID" value="SHO55139.1"/>
    <property type="molecule type" value="Genomic_DNA"/>
</dbReference>
<protein>
    <submittedName>
        <fullName evidence="2">Phage shock protein G</fullName>
    </submittedName>
</protein>
<keyword evidence="1" id="KW-0472">Membrane</keyword>
<name>A0A1M7YR83_9VIBR</name>